<proteinExistence type="predicted"/>
<dbReference type="PIR" id="G75264">
    <property type="entry name" value="G75264"/>
</dbReference>
<dbReference type="KEGG" id="dra:DR_2522"/>
<dbReference type="Pfam" id="PF12146">
    <property type="entry name" value="Hydrolase_4"/>
    <property type="match status" value="1"/>
</dbReference>
<dbReference type="InterPro" id="IPR051044">
    <property type="entry name" value="MAG_DAG_Lipase"/>
</dbReference>
<gene>
    <name evidence="2" type="ordered locus">DR_2522</name>
</gene>
<dbReference type="ESTHER" id="deira-DR2522">
    <property type="family name" value="Monoglyceridelipase_lysophospholip"/>
</dbReference>
<dbReference type="HOGENOM" id="CLU_026209_7_2_0"/>
<evidence type="ECO:0000313" key="2">
    <source>
        <dbReference type="EMBL" id="AAF12060.1"/>
    </source>
</evidence>
<dbReference type="OrthoDB" id="9806902at2"/>
<keyword evidence="3" id="KW-1185">Reference proteome</keyword>
<dbReference type="PaxDb" id="243230-DR_2522"/>
<dbReference type="FunCoup" id="Q9RRG9">
    <property type="interactions" value="133"/>
</dbReference>
<dbReference type="GeneID" id="69518775"/>
<dbReference type="InterPro" id="IPR022742">
    <property type="entry name" value="Hydrolase_4"/>
</dbReference>
<dbReference type="EnsemblBacteria" id="AAF12060">
    <property type="protein sequence ID" value="AAF12060"/>
    <property type="gene ID" value="DR_2522"/>
</dbReference>
<evidence type="ECO:0000259" key="1">
    <source>
        <dbReference type="Pfam" id="PF12146"/>
    </source>
</evidence>
<dbReference type="STRING" id="243230.DR_2522"/>
<dbReference type="PATRIC" id="fig|243230.17.peg.2764"/>
<dbReference type="SMR" id="Q9RRG9"/>
<dbReference type="RefSeq" id="WP_010889147.1">
    <property type="nucleotide sequence ID" value="NC_001263.1"/>
</dbReference>
<dbReference type="AlphaFoldDB" id="Q9RRG9"/>
<sequence>MTQPNSWTIPHLPVAGYAWEVADPAGAVLLTHALAEYAQRYQDRYHCLIPALNAAGYSVYSYDLRGHGASPGEVSMVDAFVQVDDHLAARAALRERCPDLPLYLFAHSAGALFTAGSVMADPQGISGVILSSPMLQAGQDQIALVRHLLPLASKLAPGLAIVPINKAGLSRLPEEVAAYQADERIYQGQVTLLTASTMMQLSQQLWPTYSNWALPTLVFYGTGDQVSYMDGLPDFVAQLHTPDKALKVFKGGYHELLNDCDREEVLALILDWLWERRPVKDPGNEQMQHNLGRLARLRQRRQGIRGSA</sequence>
<dbReference type="PANTHER" id="PTHR11614">
    <property type="entry name" value="PHOSPHOLIPASE-RELATED"/>
    <property type="match status" value="1"/>
</dbReference>
<dbReference type="GO" id="GO:0016298">
    <property type="term" value="F:lipase activity"/>
    <property type="evidence" value="ECO:0000318"/>
    <property type="project" value="GO_Central"/>
</dbReference>
<protein>
    <submittedName>
        <fullName evidence="2">Lipase, putative</fullName>
    </submittedName>
</protein>
<reference evidence="2 3" key="1">
    <citation type="journal article" date="1999" name="Science">
        <title>Genome sequence of the radioresistant bacterium Deinococcus radiodurans R1.</title>
        <authorList>
            <person name="White O."/>
            <person name="Eisen J.A."/>
            <person name="Heidelberg J.F."/>
            <person name="Hickey E.K."/>
            <person name="Peterson J.D."/>
            <person name="Dodson R.J."/>
            <person name="Haft D.H."/>
            <person name="Gwinn M.L."/>
            <person name="Nelson W.C."/>
            <person name="Richardson D.L."/>
            <person name="Moffat K.S."/>
            <person name="Qin H."/>
            <person name="Jiang L."/>
            <person name="Pamphile W."/>
            <person name="Crosby M."/>
            <person name="Shen M."/>
            <person name="Vamathevan J.J."/>
            <person name="Lam P."/>
            <person name="McDonald L."/>
            <person name="Utterback T."/>
            <person name="Zalewski C."/>
            <person name="Makarova K.S."/>
            <person name="Aravind L."/>
            <person name="Daly M.J."/>
            <person name="Minton K.W."/>
            <person name="Fleischmann R.D."/>
            <person name="Ketchum K.A."/>
            <person name="Nelson K.E."/>
            <person name="Salzberg S."/>
            <person name="Smith H.O."/>
            <person name="Venter J.C."/>
            <person name="Fraser C.M."/>
        </authorList>
    </citation>
    <scope>NUCLEOTIDE SEQUENCE [LARGE SCALE GENOMIC DNA]</scope>
    <source>
        <strain evidence="3">ATCC 13939 / DSM 20539 / JCM 16871 / LMG 4051 / NBRC 15346 / NCIMB 9279 / R1 / VKM B-1422</strain>
    </source>
</reference>
<dbReference type="Proteomes" id="UP000002524">
    <property type="component" value="Chromosome 1"/>
</dbReference>
<dbReference type="InterPro" id="IPR029058">
    <property type="entry name" value="AB_hydrolase_fold"/>
</dbReference>
<name>Q9RRG9_DEIRA</name>
<dbReference type="GO" id="GO:0016020">
    <property type="term" value="C:membrane"/>
    <property type="evidence" value="ECO:0000318"/>
    <property type="project" value="GO_Central"/>
</dbReference>
<dbReference type="eggNOG" id="COG2267">
    <property type="taxonomic scope" value="Bacteria"/>
</dbReference>
<dbReference type="Gene3D" id="3.40.50.1820">
    <property type="entry name" value="alpha/beta hydrolase"/>
    <property type="match status" value="1"/>
</dbReference>
<organism evidence="2 3">
    <name type="scientific">Deinococcus radiodurans (strain ATCC 13939 / DSM 20539 / JCM 16871 / CCUG 27074 / LMG 4051 / NBRC 15346 / NCIMB 9279 / VKM B-1422 / R1)</name>
    <dbReference type="NCBI Taxonomy" id="243230"/>
    <lineage>
        <taxon>Bacteria</taxon>
        <taxon>Thermotogati</taxon>
        <taxon>Deinococcota</taxon>
        <taxon>Deinococci</taxon>
        <taxon>Deinococcales</taxon>
        <taxon>Deinococcaceae</taxon>
        <taxon>Deinococcus</taxon>
    </lineage>
</organism>
<feature type="domain" description="Serine aminopeptidase S33" evidence="1">
    <location>
        <begin position="23"/>
        <end position="261"/>
    </location>
</feature>
<dbReference type="SUPFAM" id="SSF53474">
    <property type="entry name" value="alpha/beta-Hydrolases"/>
    <property type="match status" value="1"/>
</dbReference>
<dbReference type="EMBL" id="AE000513">
    <property type="protein sequence ID" value="AAF12060.1"/>
    <property type="molecule type" value="Genomic_DNA"/>
</dbReference>
<dbReference type="InParanoid" id="Q9RRG9"/>
<accession>Q9RRG9</accession>
<evidence type="ECO:0000313" key="3">
    <source>
        <dbReference type="Proteomes" id="UP000002524"/>
    </source>
</evidence>